<reference evidence="15 16" key="1">
    <citation type="submission" date="2022-02" db="EMBL/GenBank/DDBJ databases">
        <title>Phenotypic, genotypic and serological characterization of Edwardsiella ictaluri from catfish and ornamental fish species.</title>
        <authorList>
            <person name="Rose D."/>
            <person name="Tekedar H.C."/>
            <person name="Waldbieser G.C."/>
            <person name="Aarattuthodi S."/>
            <person name="Griffin M.J."/>
        </authorList>
    </citation>
    <scope>NUCLEOTIDE SEQUENCE [LARGE SCALE GENOMIC DNA]</scope>
    <source>
        <strain evidence="15 16">13 TAL-140 K3</strain>
    </source>
</reference>
<dbReference type="InterPro" id="IPR008278">
    <property type="entry name" value="4-PPantetheinyl_Trfase_dom"/>
</dbReference>
<dbReference type="InterPro" id="IPR037143">
    <property type="entry name" value="4-PPantetheinyl_Trfase_dom_sf"/>
</dbReference>
<comment type="subunit">
    <text evidence="4">EntB, EntD, EntE, and EntF form a multienzyme complex called enterobactin synthase.</text>
</comment>
<comment type="catalytic activity">
    <reaction evidence="11">
        <text>apo-[peptidyl-carrier protein] + CoA = holo-[peptidyl-carrier protein] + adenosine 3',5'-bisphosphate + H(+)</text>
        <dbReference type="Rhea" id="RHEA:46228"/>
        <dbReference type="Rhea" id="RHEA-COMP:11479"/>
        <dbReference type="Rhea" id="RHEA-COMP:11480"/>
        <dbReference type="ChEBI" id="CHEBI:15378"/>
        <dbReference type="ChEBI" id="CHEBI:29999"/>
        <dbReference type="ChEBI" id="CHEBI:57287"/>
        <dbReference type="ChEBI" id="CHEBI:58343"/>
        <dbReference type="ChEBI" id="CHEBI:64479"/>
    </reaction>
</comment>
<dbReference type="InterPro" id="IPR041354">
    <property type="entry name" value="4PPT_N"/>
</dbReference>
<protein>
    <recommendedName>
        <fullName evidence="5">Enterobactin synthase component D</fullName>
    </recommendedName>
    <alternativeName>
        <fullName evidence="8">4'-phosphopantetheinyl transferase EntD</fullName>
    </alternativeName>
    <alternativeName>
        <fullName evidence="9">Enterochelin synthase D</fullName>
    </alternativeName>
</protein>
<keyword evidence="7" id="KW-0259">Enterobactin biosynthesis</keyword>
<comment type="pathway">
    <text evidence="2">Siderophore biosynthesis; enterobactin biosynthesis.</text>
</comment>
<evidence type="ECO:0000259" key="14">
    <source>
        <dbReference type="Pfam" id="PF17837"/>
    </source>
</evidence>
<dbReference type="PANTHER" id="PTHR38096">
    <property type="entry name" value="ENTEROBACTIN SYNTHASE COMPONENT D"/>
    <property type="match status" value="1"/>
</dbReference>
<proteinExistence type="inferred from homology"/>
<evidence type="ECO:0000256" key="3">
    <source>
        <dbReference type="ARBA" id="ARBA00008342"/>
    </source>
</evidence>
<dbReference type="Proteomes" id="UP001222680">
    <property type="component" value="Chromosome"/>
</dbReference>
<sequence>MMSNSQYLPGESEYTPGNIGGPPGVEVNSSDFLHDYRPFPLPDLNGGIIGCQFFKQYYEDRLFSALGVSFPPSLNKALPIRRAEYLAGRALAKINLAQLHIFDHQLLPDRNGVPQWPTCISGSLSHNRDMAICVTLPCEQARMVGIDIEKLISPEDAQLLWRHIISPQEYAFLLTQPLDFHQMLTLVFSAKESFYKLVFPKTRAAMIFHSVKIVAFDLSSGVFSLTIPDELIALFPSRRYTEGRFLLMDDNVITFMRA</sequence>
<dbReference type="GO" id="GO:0016740">
    <property type="term" value="F:transferase activity"/>
    <property type="evidence" value="ECO:0007669"/>
    <property type="project" value="UniProtKB-KW"/>
</dbReference>
<comment type="similarity">
    <text evidence="3">Belongs to the P-Pant transferase superfamily. EntD family.</text>
</comment>
<gene>
    <name evidence="15" type="ORF">MAY91_18020</name>
</gene>
<evidence type="ECO:0000256" key="7">
    <source>
        <dbReference type="ARBA" id="ARBA00023191"/>
    </source>
</evidence>
<comment type="catalytic activity">
    <reaction evidence="10">
        <text>apo-[aryl-carrier protein] + CoA = holo-[aryl-carrier protein] + adenosine 3',5'-bisphosphate + H(+)</text>
        <dbReference type="Rhea" id="RHEA:48404"/>
        <dbReference type="Rhea" id="RHEA-COMP:15903"/>
        <dbReference type="Rhea" id="RHEA-COMP:17557"/>
        <dbReference type="ChEBI" id="CHEBI:15378"/>
        <dbReference type="ChEBI" id="CHEBI:29999"/>
        <dbReference type="ChEBI" id="CHEBI:57287"/>
        <dbReference type="ChEBI" id="CHEBI:58343"/>
        <dbReference type="ChEBI" id="CHEBI:64479"/>
    </reaction>
</comment>
<name>A0ABY8GGW9_EDWIC</name>
<dbReference type="Gene3D" id="3.90.470.20">
    <property type="entry name" value="4'-phosphopantetheinyl transferase domain"/>
    <property type="match status" value="1"/>
</dbReference>
<dbReference type="RefSeq" id="WP_015871678.1">
    <property type="nucleotide sequence ID" value="NZ_CM125427.1"/>
</dbReference>
<evidence type="ECO:0000313" key="16">
    <source>
        <dbReference type="Proteomes" id="UP001222680"/>
    </source>
</evidence>
<evidence type="ECO:0000256" key="11">
    <source>
        <dbReference type="ARBA" id="ARBA00049191"/>
    </source>
</evidence>
<dbReference type="PRINTS" id="PR01399">
    <property type="entry name" value="ENTSNTHTASED"/>
</dbReference>
<evidence type="ECO:0000256" key="1">
    <source>
        <dbReference type="ARBA" id="ARBA00003937"/>
    </source>
</evidence>
<evidence type="ECO:0000256" key="6">
    <source>
        <dbReference type="ARBA" id="ARBA00022679"/>
    </source>
</evidence>
<evidence type="ECO:0000256" key="2">
    <source>
        <dbReference type="ARBA" id="ARBA00004993"/>
    </source>
</evidence>
<evidence type="ECO:0000256" key="8">
    <source>
        <dbReference type="ARBA" id="ARBA00029894"/>
    </source>
</evidence>
<feature type="domain" description="4'-phosphopantetheinyl transferase N-terminal" evidence="14">
    <location>
        <begin position="75"/>
        <end position="134"/>
    </location>
</feature>
<dbReference type="Pfam" id="PF01648">
    <property type="entry name" value="ACPS"/>
    <property type="match status" value="1"/>
</dbReference>
<evidence type="ECO:0000256" key="5">
    <source>
        <dbReference type="ARBA" id="ARBA00019087"/>
    </source>
</evidence>
<evidence type="ECO:0000256" key="10">
    <source>
        <dbReference type="ARBA" id="ARBA00049176"/>
    </source>
</evidence>
<evidence type="ECO:0000256" key="9">
    <source>
        <dbReference type="ARBA" id="ARBA00031996"/>
    </source>
</evidence>
<keyword evidence="16" id="KW-1185">Reference proteome</keyword>
<feature type="domain" description="4'-phosphopantetheinyl transferase" evidence="13">
    <location>
        <begin position="144"/>
        <end position="219"/>
    </location>
</feature>
<organism evidence="15 16">
    <name type="scientific">Edwardsiella ictaluri</name>
    <dbReference type="NCBI Taxonomy" id="67780"/>
    <lineage>
        <taxon>Bacteria</taxon>
        <taxon>Pseudomonadati</taxon>
        <taxon>Pseudomonadota</taxon>
        <taxon>Gammaproteobacteria</taxon>
        <taxon>Enterobacterales</taxon>
        <taxon>Hafniaceae</taxon>
        <taxon>Edwardsiella</taxon>
    </lineage>
</organism>
<feature type="region of interest" description="Disordered" evidence="12">
    <location>
        <begin position="1"/>
        <end position="21"/>
    </location>
</feature>
<keyword evidence="6 15" id="KW-0808">Transferase</keyword>
<dbReference type="EMBL" id="CP092014">
    <property type="protein sequence ID" value="WFN96558.1"/>
    <property type="molecule type" value="Genomic_DNA"/>
</dbReference>
<dbReference type="SUPFAM" id="SSF56214">
    <property type="entry name" value="4'-phosphopantetheinyl transferase"/>
    <property type="match status" value="1"/>
</dbReference>
<comment type="function">
    <text evidence="1">Involved in the biosynthesis of the siderophore enterobactin (enterochelin), which is a macrocyclic trimeric lactone of N-(2,3-dihydroxybenzoyl)-serine. The serine trilactone serves as a scaffolding for the three catechol functionalities that provide hexadentate coordination for the tightly ligated iron(2+) atoms. Plays an essential role in the assembly of the enterobactin by catalyzing the transfer of the 4'-phosphopantetheine (Ppant) moiety from coenzyme A to the apo-domains of both EntB (ArCP domain) and EntF (PCP domain) to yield their holo-forms which make them competent for the activation of 2,3-dihydroxybenzoate (DHB) and L-serine, respectively.</text>
</comment>
<evidence type="ECO:0000256" key="4">
    <source>
        <dbReference type="ARBA" id="ARBA00011503"/>
    </source>
</evidence>
<evidence type="ECO:0000256" key="12">
    <source>
        <dbReference type="SAM" id="MobiDB-lite"/>
    </source>
</evidence>
<evidence type="ECO:0000313" key="15">
    <source>
        <dbReference type="EMBL" id="WFN96558.1"/>
    </source>
</evidence>
<dbReference type="PANTHER" id="PTHR38096:SF1">
    <property type="entry name" value="ENTEROBACTIN SYNTHASE COMPONENT D"/>
    <property type="match status" value="1"/>
</dbReference>
<accession>A0ABY8GGW9</accession>
<dbReference type="InterPro" id="IPR003542">
    <property type="entry name" value="Enbac_synth_compD-like"/>
</dbReference>
<dbReference type="GeneID" id="69539321"/>
<evidence type="ECO:0000259" key="13">
    <source>
        <dbReference type="Pfam" id="PF01648"/>
    </source>
</evidence>
<dbReference type="Pfam" id="PF17837">
    <property type="entry name" value="4PPT_N"/>
    <property type="match status" value="1"/>
</dbReference>